<gene>
    <name evidence="1" type="ORF">KV110_17580</name>
</gene>
<dbReference type="Proteomes" id="UP000694257">
    <property type="component" value="Chromosome"/>
</dbReference>
<proteinExistence type="predicted"/>
<dbReference type="RefSeq" id="WP_218477346.1">
    <property type="nucleotide sequence ID" value="NZ_BAABJN010000004.1"/>
</dbReference>
<sequence length="158" mass="17873">MLGRPFGLLFEPIPAPYEPGAAEVEYLQRWLRTRRAGFAHWTATYGDGITWDHSPESLEALGAIVLRRTPTLDALADPANADFVEGASWYTGEALLRVKGGRWIYRDGDPEVNLFDGYPFVKQDGPFGYSAVPYRALRVLIKRGDPRHLRKRYDDFSA</sequence>
<evidence type="ECO:0000313" key="1">
    <source>
        <dbReference type="EMBL" id="QXN94701.1"/>
    </source>
</evidence>
<organism evidence="1 2">
    <name type="scientific">Nocardia iowensis</name>
    <dbReference type="NCBI Taxonomy" id="204891"/>
    <lineage>
        <taxon>Bacteria</taxon>
        <taxon>Bacillati</taxon>
        <taxon>Actinomycetota</taxon>
        <taxon>Actinomycetes</taxon>
        <taxon>Mycobacteriales</taxon>
        <taxon>Nocardiaceae</taxon>
        <taxon>Nocardia</taxon>
    </lineage>
</organism>
<name>A0ABX8RZX7_NOCIO</name>
<dbReference type="EMBL" id="CP078145">
    <property type="protein sequence ID" value="QXN94701.1"/>
    <property type="molecule type" value="Genomic_DNA"/>
</dbReference>
<keyword evidence="2" id="KW-1185">Reference proteome</keyword>
<protein>
    <submittedName>
        <fullName evidence="1">Uncharacterized protein</fullName>
    </submittedName>
</protein>
<reference evidence="1 2" key="1">
    <citation type="submission" date="2021-07" db="EMBL/GenBank/DDBJ databases">
        <title>Whole Genome Sequence of Nocardia Iowensis.</title>
        <authorList>
            <person name="Lamm A."/>
            <person name="Collins-Fairclough A.M."/>
            <person name="Bunk B."/>
            <person name="Sproer C."/>
        </authorList>
    </citation>
    <scope>NUCLEOTIDE SEQUENCE [LARGE SCALE GENOMIC DNA]</scope>
    <source>
        <strain evidence="1 2">NRRL 5646</strain>
    </source>
</reference>
<accession>A0ABX8RZX7</accession>
<evidence type="ECO:0000313" key="2">
    <source>
        <dbReference type="Proteomes" id="UP000694257"/>
    </source>
</evidence>